<accession>A0A1I4DSW1</accession>
<protein>
    <submittedName>
        <fullName evidence="2">Uncharacterized protein</fullName>
    </submittedName>
</protein>
<evidence type="ECO:0000256" key="1">
    <source>
        <dbReference type="SAM" id="MobiDB-lite"/>
    </source>
</evidence>
<feature type="region of interest" description="Disordered" evidence="1">
    <location>
        <begin position="1"/>
        <end position="22"/>
    </location>
</feature>
<dbReference type="OrthoDB" id="7285430at2"/>
<name>A0A1I4DSW1_9PROT</name>
<dbReference type="RefSeq" id="WP_092962314.1">
    <property type="nucleotide sequence ID" value="NZ_FOSQ01000012.1"/>
</dbReference>
<reference evidence="2 3" key="1">
    <citation type="submission" date="2016-10" db="EMBL/GenBank/DDBJ databases">
        <authorList>
            <person name="de Groot N.N."/>
        </authorList>
    </citation>
    <scope>NUCLEOTIDE SEQUENCE [LARGE SCALE GENOMIC DNA]</scope>
    <source>
        <strain evidence="2 3">DSM 19981</strain>
    </source>
</reference>
<evidence type="ECO:0000313" key="3">
    <source>
        <dbReference type="Proteomes" id="UP000199473"/>
    </source>
</evidence>
<gene>
    <name evidence="2" type="ORF">SAMN02745775_11256</name>
</gene>
<sequence length="335" mass="35441">MPDRDLTTAGSSSQERPANRAERGIFVPFTAPMLWGGRIRRLPGSPPELLLPSLTGRGTYVLDWRSAVAACTPSLHDRQLWARLSLLQHPTPAAVRGVVRKVALMGHAGRPAQAAAEAALEEQRAAIQSVKAALQARLPAPLDAPAAALLGGLAEALADSGIAATVPGPQSRQVAGLEAFCTDLCEWTRRVPAPSGRNAGLVVLAAARYNLASIRACLAALWPLLDDLPGLLARGPAGVRLMAELAERPDWLLDGWPPITALWASAPVKDRSALAAEIAAIFPVPALETDRWPGGAMDWDTVLRGRRLLGSLPVLAGTRLVEMAARNESLRAMTA</sequence>
<evidence type="ECO:0000313" key="2">
    <source>
        <dbReference type="EMBL" id="SFK96123.1"/>
    </source>
</evidence>
<dbReference type="AlphaFoldDB" id="A0A1I4DSW1"/>
<dbReference type="EMBL" id="FOSQ01000012">
    <property type="protein sequence ID" value="SFK96123.1"/>
    <property type="molecule type" value="Genomic_DNA"/>
</dbReference>
<proteinExistence type="predicted"/>
<dbReference type="Proteomes" id="UP000199473">
    <property type="component" value="Unassembled WGS sequence"/>
</dbReference>
<organism evidence="2 3">
    <name type="scientific">Falsiroseomonas stagni DSM 19981</name>
    <dbReference type="NCBI Taxonomy" id="1123062"/>
    <lineage>
        <taxon>Bacteria</taxon>
        <taxon>Pseudomonadati</taxon>
        <taxon>Pseudomonadota</taxon>
        <taxon>Alphaproteobacteria</taxon>
        <taxon>Acetobacterales</taxon>
        <taxon>Roseomonadaceae</taxon>
        <taxon>Falsiroseomonas</taxon>
    </lineage>
</organism>
<keyword evidence="3" id="KW-1185">Reference proteome</keyword>
<dbReference type="STRING" id="1123062.SAMN02745775_11256"/>